<dbReference type="InterPro" id="IPR009241">
    <property type="entry name" value="HigB-like"/>
</dbReference>
<sequence length="111" mass="12643">MKTKSGWSFEFLNAVVKAEADALPSDMRSRLYRYSNIIEDEGLDALPFGWIKPLGDKLWELQLTGRDGIARAIYLTATGKRVVIVRVFIKKTEQTPTKELRLARERAKSVT</sequence>
<dbReference type="RefSeq" id="WP_069690425.1">
    <property type="nucleotide sequence ID" value="NZ_CP017147.1"/>
</dbReference>
<gene>
    <name evidence="1" type="ORF">BHK69_12710</name>
</gene>
<evidence type="ECO:0000313" key="1">
    <source>
        <dbReference type="EMBL" id="AOO81211.1"/>
    </source>
</evidence>
<organism evidence="1 2">
    <name type="scientific">Bosea vaviloviae</name>
    <dbReference type="NCBI Taxonomy" id="1526658"/>
    <lineage>
        <taxon>Bacteria</taxon>
        <taxon>Pseudomonadati</taxon>
        <taxon>Pseudomonadota</taxon>
        <taxon>Alphaproteobacteria</taxon>
        <taxon>Hyphomicrobiales</taxon>
        <taxon>Boseaceae</taxon>
        <taxon>Bosea</taxon>
    </lineage>
</organism>
<evidence type="ECO:0008006" key="3">
    <source>
        <dbReference type="Google" id="ProtNLM"/>
    </source>
</evidence>
<dbReference type="KEGG" id="bvv:BHK69_12710"/>
<proteinExistence type="predicted"/>
<evidence type="ECO:0000313" key="2">
    <source>
        <dbReference type="Proteomes" id="UP000094969"/>
    </source>
</evidence>
<dbReference type="STRING" id="1526658.BHK69_12710"/>
<reference evidence="1 2" key="1">
    <citation type="journal article" date="2015" name="Antonie Van Leeuwenhoek">
        <title>Bosea vaviloviae sp. nov., a new species of slow-growing rhizobia isolated from nodules of the relict species Vavilovia formosa (Stev.) Fed.</title>
        <authorList>
            <person name="Safronova V.I."/>
            <person name="Kuznetsova I.G."/>
            <person name="Sazanova A.L."/>
            <person name="Kimeklis A.K."/>
            <person name="Belimov A.A."/>
            <person name="Andronov E.E."/>
            <person name="Pinaev A.G."/>
            <person name="Chizhevskaya E.P."/>
            <person name="Pukhaev A.R."/>
            <person name="Popov K.P."/>
            <person name="Willems A."/>
            <person name="Tikhonovich I.A."/>
        </authorList>
    </citation>
    <scope>NUCLEOTIDE SEQUENCE [LARGE SCALE GENOMIC DNA]</scope>
    <source>
        <strain evidence="1 2">Vaf18</strain>
    </source>
</reference>
<keyword evidence="2" id="KW-1185">Reference proteome</keyword>
<dbReference type="Proteomes" id="UP000094969">
    <property type="component" value="Chromosome"/>
</dbReference>
<dbReference type="OrthoDB" id="3233388at2"/>
<name>A0A1D7U1I9_9HYPH</name>
<protein>
    <recommendedName>
        <fullName evidence="3">Phage-related protein</fullName>
    </recommendedName>
</protein>
<dbReference type="Pfam" id="PF05973">
    <property type="entry name" value="Gp49"/>
    <property type="match status" value="1"/>
</dbReference>
<dbReference type="AlphaFoldDB" id="A0A1D7U1I9"/>
<accession>A0A1D7U1I9</accession>
<dbReference type="EMBL" id="CP017147">
    <property type="protein sequence ID" value="AOO81211.1"/>
    <property type="molecule type" value="Genomic_DNA"/>
</dbReference>